<protein>
    <submittedName>
        <fullName evidence="1">Bacillithiol system protein YtxJ</fullName>
    </submittedName>
</protein>
<gene>
    <name evidence="1" type="ORF">LX73_2047</name>
</gene>
<sequence>MGLFDAISNTFSGSSDDIWDTISQPSDLESIVDKSGNRPQLIYKHSNRCSVCFVAKGNLEQSSKQLLEHADMHYLNVVKNRSASDSVASKLNVRHESPQVILLDEGEVVWHASHGKIEGSKILEQLS</sequence>
<comment type="caution">
    <text evidence="1">The sequence shown here is derived from an EMBL/GenBank/DDBJ whole genome shotgun (WGS) entry which is preliminary data.</text>
</comment>
<name>A0A5D3YIX2_9BACT</name>
<dbReference type="InterPro" id="IPR022551">
    <property type="entry name" value="BrxC"/>
</dbReference>
<dbReference type="RefSeq" id="WP_148899376.1">
    <property type="nucleotide sequence ID" value="NZ_VNHY01000003.1"/>
</dbReference>
<evidence type="ECO:0000313" key="2">
    <source>
        <dbReference type="Proteomes" id="UP000324595"/>
    </source>
</evidence>
<keyword evidence="2" id="KW-1185">Reference proteome</keyword>
<dbReference type="OrthoDB" id="677051at2"/>
<proteinExistence type="predicted"/>
<dbReference type="NCBIfam" id="TIGR04019">
    <property type="entry name" value="B_thiol_YtxJ"/>
    <property type="match status" value="1"/>
</dbReference>
<accession>A0A5D3YIX2</accession>
<dbReference type="Pfam" id="PF11009">
    <property type="entry name" value="BrxC"/>
    <property type="match status" value="1"/>
</dbReference>
<dbReference type="Gene3D" id="3.40.30.10">
    <property type="entry name" value="Glutaredoxin"/>
    <property type="match status" value="1"/>
</dbReference>
<evidence type="ECO:0000313" key="1">
    <source>
        <dbReference type="EMBL" id="TYP92685.1"/>
    </source>
</evidence>
<dbReference type="AlphaFoldDB" id="A0A5D3YIX2"/>
<dbReference type="EMBL" id="VNHY01000003">
    <property type="protein sequence ID" value="TYP92685.1"/>
    <property type="molecule type" value="Genomic_DNA"/>
</dbReference>
<dbReference type="Proteomes" id="UP000324595">
    <property type="component" value="Unassembled WGS sequence"/>
</dbReference>
<dbReference type="InterPro" id="IPR036249">
    <property type="entry name" value="Thioredoxin-like_sf"/>
</dbReference>
<dbReference type="SUPFAM" id="SSF52833">
    <property type="entry name" value="Thioredoxin-like"/>
    <property type="match status" value="1"/>
</dbReference>
<reference evidence="1 2" key="1">
    <citation type="submission" date="2019-07" db="EMBL/GenBank/DDBJ databases">
        <title>Genomic Encyclopedia of Archaeal and Bacterial Type Strains, Phase II (KMG-II): from individual species to whole genera.</title>
        <authorList>
            <person name="Goeker M."/>
        </authorList>
    </citation>
    <scope>NUCLEOTIDE SEQUENCE [LARGE SCALE GENOMIC DNA]</scope>
    <source>
        <strain evidence="1 2">DSM 21935</strain>
    </source>
</reference>
<organism evidence="1 2">
    <name type="scientific">Fodinibius salinus</name>
    <dbReference type="NCBI Taxonomy" id="860790"/>
    <lineage>
        <taxon>Bacteria</taxon>
        <taxon>Pseudomonadati</taxon>
        <taxon>Balneolota</taxon>
        <taxon>Balneolia</taxon>
        <taxon>Balneolales</taxon>
        <taxon>Balneolaceae</taxon>
        <taxon>Fodinibius</taxon>
    </lineage>
</organism>